<dbReference type="KEGG" id="acr:Acry_1628"/>
<dbReference type="EMBL" id="CP000697">
    <property type="protein sequence ID" value="ABQ30834.1"/>
    <property type="molecule type" value="Genomic_DNA"/>
</dbReference>
<organism evidence="3 4">
    <name type="scientific">Acidiphilium cryptum (strain JF-5)</name>
    <dbReference type="NCBI Taxonomy" id="349163"/>
    <lineage>
        <taxon>Bacteria</taxon>
        <taxon>Pseudomonadati</taxon>
        <taxon>Pseudomonadota</taxon>
        <taxon>Alphaproteobacteria</taxon>
        <taxon>Acetobacterales</taxon>
        <taxon>Acidocellaceae</taxon>
        <taxon>Acidiphilium</taxon>
    </lineage>
</organism>
<dbReference type="STRING" id="349163.Acry_1628"/>
<keyword evidence="2" id="KW-0732">Signal</keyword>
<keyword evidence="4" id="KW-1185">Reference proteome</keyword>
<dbReference type="eggNOG" id="COG0405">
    <property type="taxonomic scope" value="Bacteria"/>
</dbReference>
<dbReference type="PANTHER" id="PTHR43199">
    <property type="entry name" value="GLUTATHIONE HYDROLASE"/>
    <property type="match status" value="1"/>
</dbReference>
<evidence type="ECO:0000256" key="1">
    <source>
        <dbReference type="ARBA" id="ARBA00009381"/>
    </source>
</evidence>
<dbReference type="InterPro" id="IPR029055">
    <property type="entry name" value="Ntn_hydrolases_N"/>
</dbReference>
<evidence type="ECO:0000313" key="3">
    <source>
        <dbReference type="EMBL" id="ABQ30834.1"/>
    </source>
</evidence>
<comment type="similarity">
    <text evidence="1">Belongs to the gamma-glutamyltransferase family.</text>
</comment>
<feature type="signal peptide" evidence="2">
    <location>
        <begin position="1"/>
        <end position="25"/>
    </location>
</feature>
<dbReference type="PRINTS" id="PR01210">
    <property type="entry name" value="GGTRANSPTASE"/>
</dbReference>
<name>A5FZ02_ACICJ</name>
<evidence type="ECO:0000256" key="2">
    <source>
        <dbReference type="SAM" id="SignalP"/>
    </source>
</evidence>
<dbReference type="AlphaFoldDB" id="A5FZ02"/>
<dbReference type="Pfam" id="PF01019">
    <property type="entry name" value="G_glu_transpept"/>
    <property type="match status" value="1"/>
</dbReference>
<dbReference type="SUPFAM" id="SSF56235">
    <property type="entry name" value="N-terminal nucleophile aminohydrolases (Ntn hydrolases)"/>
    <property type="match status" value="1"/>
</dbReference>
<sequence>MANLSIMRRTTPLAAALLLAGCGLSNDLVGGGGTARLGEPRPQAPVAGFAVTPVPEATVAAHEILQKGGNAVDAAVAAGFALGVTLPSRAGLGGGAVCLIDMPHDEGGKGRPVALLFPPGAPRGSQAGASRPAAVPQMVRGLLAMQARYGALPLATDMAPAAAMAGGGVPVSRALAADLAVVGNALLADPAARNVFAGPSGGVLQAGETLRQPDLAATLARLQGGGVLSFYQGHLAARLLAGARAAGAGLTGADLRAVAARYAAPDIVHALGADIALPPTAAGLGTRAAIEALARTPDDLAGAGRDAIAAAAAGRHVRGFGALPASAGFAVADSKGGVVGCATTMNNLFGTGRIATGTGILLAASPRRVTPPLLSIALATRDGAFRAVTTGTGQAGAPLAAAAAMADSLRTGQAMPRPVPAPGRADAIACSGTLPSAPKSCAAAADPRGAGLAISSR</sequence>
<dbReference type="HOGENOM" id="CLU_044696_0_0_5"/>
<evidence type="ECO:0000313" key="4">
    <source>
        <dbReference type="Proteomes" id="UP000000245"/>
    </source>
</evidence>
<feature type="chain" id="PRO_5002681861" evidence="2">
    <location>
        <begin position="26"/>
        <end position="457"/>
    </location>
</feature>
<dbReference type="Proteomes" id="UP000000245">
    <property type="component" value="Chromosome"/>
</dbReference>
<dbReference type="InterPro" id="IPR051792">
    <property type="entry name" value="GGT_bact"/>
</dbReference>
<gene>
    <name evidence="3" type="ordered locus">Acry_1628</name>
</gene>
<accession>A5FZ02</accession>
<proteinExistence type="inferred from homology"/>
<reference evidence="3 4" key="1">
    <citation type="submission" date="2007-05" db="EMBL/GenBank/DDBJ databases">
        <title>Complete sequence of chromosome of Acidiphilium cryptum JF-5.</title>
        <authorList>
            <consortium name="US DOE Joint Genome Institute"/>
            <person name="Copeland A."/>
            <person name="Lucas S."/>
            <person name="Lapidus A."/>
            <person name="Barry K."/>
            <person name="Detter J.C."/>
            <person name="Glavina del Rio T."/>
            <person name="Hammon N."/>
            <person name="Israni S."/>
            <person name="Dalin E."/>
            <person name="Tice H."/>
            <person name="Pitluck S."/>
            <person name="Sims D."/>
            <person name="Brettin T."/>
            <person name="Bruce D."/>
            <person name="Han C."/>
            <person name="Schmutz J."/>
            <person name="Larimer F."/>
            <person name="Land M."/>
            <person name="Hauser L."/>
            <person name="Kyrpides N."/>
            <person name="Kim E."/>
            <person name="Magnuson T."/>
            <person name="Richardson P."/>
        </authorList>
    </citation>
    <scope>NUCLEOTIDE SEQUENCE [LARGE SCALE GENOMIC DNA]</scope>
    <source>
        <strain evidence="3 4">JF-5</strain>
    </source>
</reference>
<dbReference type="PANTHER" id="PTHR43199:SF1">
    <property type="entry name" value="GLUTATHIONE HYDROLASE PROENZYME"/>
    <property type="match status" value="1"/>
</dbReference>
<protein>
    <submittedName>
        <fullName evidence="3">Gamma-glutamyltranspeptidase</fullName>
    </submittedName>
</protein>